<reference evidence="1 2" key="1">
    <citation type="submission" date="2019-12" db="EMBL/GenBank/DDBJ databases">
        <title>Genomic-based taxomic classification of the family Erythrobacteraceae.</title>
        <authorList>
            <person name="Xu L."/>
        </authorList>
    </citation>
    <scope>NUCLEOTIDE SEQUENCE [LARGE SCALE GENOMIC DNA]</scope>
    <source>
        <strain evidence="1 2">S36</strain>
    </source>
</reference>
<organism evidence="1 2">
    <name type="scientific">Croceibacterium xixiisoli</name>
    <dbReference type="NCBI Taxonomy" id="1476466"/>
    <lineage>
        <taxon>Bacteria</taxon>
        <taxon>Pseudomonadati</taxon>
        <taxon>Pseudomonadota</taxon>
        <taxon>Alphaproteobacteria</taxon>
        <taxon>Sphingomonadales</taxon>
        <taxon>Erythrobacteraceae</taxon>
        <taxon>Croceibacterium</taxon>
    </lineage>
</organism>
<dbReference type="RefSeq" id="WP_161391836.1">
    <property type="nucleotide sequence ID" value="NZ_JBHSCP010000002.1"/>
</dbReference>
<dbReference type="AlphaFoldDB" id="A0A6I4TXW7"/>
<dbReference type="Proteomes" id="UP000469430">
    <property type="component" value="Unassembled WGS sequence"/>
</dbReference>
<sequence>MDVSTTINLSAPERERIRNIFVCADDAALEIKLGEVSRAAIQEHLDMFLGTGAFTRGNDFREHRLAMLILHTFGGRIPSESDVSKMFQSTRTGSRSLLRATMSKYQILLERAMKATLLALVNDATPQGADSHRIVCDSPAFIEQLNQTLAALPNPHAPISPIAAEVGRYTVDNAARDDLLLALQP</sequence>
<dbReference type="EMBL" id="WTYJ01000003">
    <property type="protein sequence ID" value="MXP00101.1"/>
    <property type="molecule type" value="Genomic_DNA"/>
</dbReference>
<proteinExistence type="predicted"/>
<comment type="caution">
    <text evidence="1">The sequence shown here is derived from an EMBL/GenBank/DDBJ whole genome shotgun (WGS) entry which is preliminary data.</text>
</comment>
<name>A0A6I4TXW7_9SPHN</name>
<accession>A0A6I4TXW7</accession>
<gene>
    <name evidence="1" type="ORF">GRI97_14000</name>
</gene>
<evidence type="ECO:0000313" key="2">
    <source>
        <dbReference type="Proteomes" id="UP000469430"/>
    </source>
</evidence>
<protein>
    <submittedName>
        <fullName evidence="1">Uncharacterized protein</fullName>
    </submittedName>
</protein>
<keyword evidence="2" id="KW-1185">Reference proteome</keyword>
<dbReference type="OrthoDB" id="9131928at2"/>
<evidence type="ECO:0000313" key="1">
    <source>
        <dbReference type="EMBL" id="MXP00101.1"/>
    </source>
</evidence>